<dbReference type="EnsemblPlants" id="Ma10_t18010.1">
    <property type="protein sequence ID" value="Ma10_p18010.1"/>
    <property type="gene ID" value="Ma10_g18010"/>
</dbReference>
<dbReference type="InParanoid" id="A0A804KXH5"/>
<evidence type="ECO:0000256" key="4">
    <source>
        <dbReference type="ARBA" id="ARBA00022723"/>
    </source>
</evidence>
<dbReference type="EMBL" id="HG996476">
    <property type="protein sequence ID" value="CAG1853869.1"/>
    <property type="molecule type" value="Genomic_DNA"/>
</dbReference>
<evidence type="ECO:0000313" key="10">
    <source>
        <dbReference type="EMBL" id="CAG1853869.1"/>
    </source>
</evidence>
<keyword evidence="3" id="KW-0240">DNA-directed RNA polymerase</keyword>
<dbReference type="PANTHER" id="PTHR11239">
    <property type="entry name" value="DNA-DIRECTED RNA POLYMERASE"/>
    <property type="match status" value="1"/>
</dbReference>
<dbReference type="Proteomes" id="UP000012960">
    <property type="component" value="Unplaced"/>
</dbReference>
<evidence type="ECO:0000256" key="8">
    <source>
        <dbReference type="PROSITE-ProRule" id="PRU00472"/>
    </source>
</evidence>
<sequence>MSHVNYDSLLCDKVNEECPQCHHPELEYYTKQLRSADEEQMVFYDCPQCRHKFSINT</sequence>
<organism evidence="11 12">
    <name type="scientific">Musa acuminata subsp. malaccensis</name>
    <name type="common">Wild banana</name>
    <name type="synonym">Musa malaccensis</name>
    <dbReference type="NCBI Taxonomy" id="214687"/>
    <lineage>
        <taxon>Eukaryota</taxon>
        <taxon>Viridiplantae</taxon>
        <taxon>Streptophyta</taxon>
        <taxon>Embryophyta</taxon>
        <taxon>Tracheophyta</taxon>
        <taxon>Spermatophyta</taxon>
        <taxon>Magnoliopsida</taxon>
        <taxon>Liliopsida</taxon>
        <taxon>Zingiberales</taxon>
        <taxon>Musaceae</taxon>
        <taxon>Musa</taxon>
    </lineage>
</organism>
<proteinExistence type="predicted"/>
<evidence type="ECO:0000256" key="7">
    <source>
        <dbReference type="ARBA" id="ARBA00023242"/>
    </source>
</evidence>
<comment type="subcellular location">
    <subcellularLocation>
        <location evidence="1">Nucleus</location>
        <location evidence="1">Nucleolus</location>
    </subcellularLocation>
</comment>
<accession>A0A804KXH5</accession>
<dbReference type="InterPro" id="IPR034004">
    <property type="entry name" value="Zn_ribbon_RPA12_C"/>
</dbReference>
<protein>
    <recommendedName>
        <fullName evidence="2">DNA-directed RNA polymerase I subunit RPA12</fullName>
    </recommendedName>
</protein>
<dbReference type="Gramene" id="Ma10_t18010.1">
    <property type="protein sequence ID" value="Ma10_p18010.1"/>
    <property type="gene ID" value="Ma10_g18010"/>
</dbReference>
<evidence type="ECO:0000256" key="6">
    <source>
        <dbReference type="ARBA" id="ARBA00022833"/>
    </source>
</evidence>
<reference evidence="10" key="1">
    <citation type="submission" date="2021-03" db="EMBL/GenBank/DDBJ databases">
        <authorList>
            <consortium name="Genoscope - CEA"/>
            <person name="William W."/>
        </authorList>
    </citation>
    <scope>NUCLEOTIDE SEQUENCE</scope>
    <source>
        <strain evidence="10">Doubled-haploid Pahang</strain>
    </source>
</reference>
<dbReference type="Gene3D" id="2.20.25.10">
    <property type="match status" value="1"/>
</dbReference>
<name>A0A804KXH5_MUSAM</name>
<evidence type="ECO:0000256" key="5">
    <source>
        <dbReference type="ARBA" id="ARBA00022771"/>
    </source>
</evidence>
<evidence type="ECO:0000259" key="9">
    <source>
        <dbReference type="PROSITE" id="PS51133"/>
    </source>
</evidence>
<evidence type="ECO:0000313" key="11">
    <source>
        <dbReference type="EnsemblPlants" id="Ma10_p18010.1"/>
    </source>
</evidence>
<keyword evidence="12" id="KW-1185">Reference proteome</keyword>
<keyword evidence="4" id="KW-0479">Metal-binding</keyword>
<reference evidence="11" key="2">
    <citation type="submission" date="2021-05" db="UniProtKB">
        <authorList>
            <consortium name="EnsemblPlants"/>
        </authorList>
    </citation>
    <scope>IDENTIFICATION</scope>
    <source>
        <strain evidence="11">subsp. malaccensis</strain>
    </source>
</reference>
<evidence type="ECO:0000256" key="2">
    <source>
        <dbReference type="ARBA" id="ARBA00018784"/>
    </source>
</evidence>
<dbReference type="GO" id="GO:0008270">
    <property type="term" value="F:zinc ion binding"/>
    <property type="evidence" value="ECO:0007669"/>
    <property type="project" value="UniProtKB-KW"/>
</dbReference>
<evidence type="ECO:0000313" key="12">
    <source>
        <dbReference type="Proteomes" id="UP000012960"/>
    </source>
</evidence>
<dbReference type="PANTHER" id="PTHR11239:SF14">
    <property type="entry name" value="DNA-DIRECTED RNA POLYMERASE I SUBUNIT RPA12"/>
    <property type="match status" value="1"/>
</dbReference>
<dbReference type="InterPro" id="IPR001222">
    <property type="entry name" value="Znf_TFIIS"/>
</dbReference>
<dbReference type="SMART" id="SM00440">
    <property type="entry name" value="ZnF_C2C2"/>
    <property type="match status" value="1"/>
</dbReference>
<dbReference type="PROSITE" id="PS51133">
    <property type="entry name" value="ZF_TFIIS_2"/>
    <property type="match status" value="1"/>
</dbReference>
<evidence type="ECO:0000256" key="1">
    <source>
        <dbReference type="ARBA" id="ARBA00004604"/>
    </source>
</evidence>
<dbReference type="OMA" id="CAHTFSQ"/>
<dbReference type="GO" id="GO:0003899">
    <property type="term" value="F:DNA-directed RNA polymerase activity"/>
    <property type="evidence" value="ECO:0007669"/>
    <property type="project" value="InterPro"/>
</dbReference>
<evidence type="ECO:0000256" key="3">
    <source>
        <dbReference type="ARBA" id="ARBA00022478"/>
    </source>
</evidence>
<dbReference type="GO" id="GO:0006363">
    <property type="term" value="P:termination of RNA polymerase I transcription"/>
    <property type="evidence" value="ECO:0000318"/>
    <property type="project" value="GO_Central"/>
</dbReference>
<dbReference type="GO" id="GO:0005736">
    <property type="term" value="C:RNA polymerase I complex"/>
    <property type="evidence" value="ECO:0000318"/>
    <property type="project" value="GO_Central"/>
</dbReference>
<dbReference type="GO" id="GO:0003676">
    <property type="term" value="F:nucleic acid binding"/>
    <property type="evidence" value="ECO:0007669"/>
    <property type="project" value="InterPro"/>
</dbReference>
<dbReference type="InterPro" id="IPR012164">
    <property type="entry name" value="Rpa12/Rpb9/Rpc10/TFS"/>
</dbReference>
<dbReference type="SUPFAM" id="SSF57783">
    <property type="entry name" value="Zinc beta-ribbon"/>
    <property type="match status" value="1"/>
</dbReference>
<dbReference type="AlphaFoldDB" id="A0A804KXH5"/>
<keyword evidence="6" id="KW-0862">Zinc</keyword>
<keyword evidence="7" id="KW-0539">Nucleus</keyword>
<keyword evidence="3" id="KW-0804">Transcription</keyword>
<gene>
    <name evidence="10" type="ORF">GSMUA_320950.1</name>
</gene>
<dbReference type="Pfam" id="PF01096">
    <property type="entry name" value="Zn_ribbon_TFIIS"/>
    <property type="match status" value="1"/>
</dbReference>
<feature type="domain" description="TFIIS-type" evidence="9">
    <location>
        <begin position="14"/>
        <end position="54"/>
    </location>
</feature>
<dbReference type="CDD" id="cd10507">
    <property type="entry name" value="Zn-ribbon_RPA12"/>
    <property type="match status" value="1"/>
</dbReference>
<keyword evidence="5 8" id="KW-0863">Zinc-finger</keyword>